<dbReference type="PANTHER" id="PTHR43285">
    <property type="entry name" value="ANTHRANILATE PHOSPHORIBOSYLTRANSFERASE"/>
    <property type="match status" value="1"/>
</dbReference>
<dbReference type="PANTHER" id="PTHR43285:SF2">
    <property type="entry name" value="ANTHRANILATE PHOSPHORIBOSYLTRANSFERASE"/>
    <property type="match status" value="1"/>
</dbReference>
<keyword evidence="2" id="KW-0808">Transferase</keyword>
<dbReference type="InterPro" id="IPR035902">
    <property type="entry name" value="Nuc_phospho_transferase"/>
</dbReference>
<dbReference type="InterPro" id="IPR000312">
    <property type="entry name" value="Glycosyl_Trfase_fam3"/>
</dbReference>
<dbReference type="NCBIfam" id="TIGR01245">
    <property type="entry name" value="trpD"/>
    <property type="match status" value="1"/>
</dbReference>
<dbReference type="InterPro" id="IPR036320">
    <property type="entry name" value="Glycosyl_Trfase_fam3_N_dom_sf"/>
</dbReference>
<dbReference type="InterPro" id="IPR017459">
    <property type="entry name" value="Glycosyl_Trfase_fam3_N_dom"/>
</dbReference>
<comment type="caution">
    <text evidence="5">The sequence shown here is derived from an EMBL/GenBank/DDBJ whole genome shotgun (WGS) entry which is preliminary data.</text>
</comment>
<accession>A0ABY0H482</accession>
<evidence type="ECO:0000259" key="3">
    <source>
        <dbReference type="Pfam" id="PF00591"/>
    </source>
</evidence>
<dbReference type="SUPFAM" id="SSF47648">
    <property type="entry name" value="Nucleoside phosphorylase/phosphoribosyltransferase N-terminal domain"/>
    <property type="match status" value="1"/>
</dbReference>
<name>A0ABY0H482_9PEZI</name>
<dbReference type="Gene3D" id="1.20.970.10">
    <property type="entry name" value="Transferase, Pyrimidine Nucleoside Phosphorylase, Chain C"/>
    <property type="match status" value="1"/>
</dbReference>
<evidence type="ECO:0000256" key="2">
    <source>
        <dbReference type="ARBA" id="ARBA00022679"/>
    </source>
</evidence>
<evidence type="ECO:0000313" key="5">
    <source>
        <dbReference type="EMBL" id="RYO81860.1"/>
    </source>
</evidence>
<keyword evidence="6" id="KW-1185">Reference proteome</keyword>
<dbReference type="Proteomes" id="UP000294003">
    <property type="component" value="Unassembled WGS sequence"/>
</dbReference>
<feature type="domain" description="Glycosyl transferase family 3 N-terminal" evidence="4">
    <location>
        <begin position="23"/>
        <end position="89"/>
    </location>
</feature>
<keyword evidence="1" id="KW-0328">Glycosyltransferase</keyword>
<dbReference type="Pfam" id="PF02885">
    <property type="entry name" value="Glycos_trans_3N"/>
    <property type="match status" value="1"/>
</dbReference>
<evidence type="ECO:0000313" key="6">
    <source>
        <dbReference type="Proteomes" id="UP000294003"/>
    </source>
</evidence>
<protein>
    <recommendedName>
        <fullName evidence="7">Glycosyl transferase family 3 domain-containing protein</fullName>
    </recommendedName>
</protein>
<proteinExistence type="predicted"/>
<dbReference type="Gene3D" id="3.40.1030.10">
    <property type="entry name" value="Nucleoside phosphorylase/phosphoribosyltransferase catalytic domain"/>
    <property type="match status" value="1"/>
</dbReference>
<evidence type="ECO:0000256" key="1">
    <source>
        <dbReference type="ARBA" id="ARBA00022676"/>
    </source>
</evidence>
<sequence>MPHEQPNSIALQGDSTVLVDIRPLLQRLWPDPAKENVTAQEIAQAIALIFSNELSPVQTGSLLTALHFTGWDRRADVLVEASAAMRRAAAEIDFESLKAVVAQRGRAEGRYNGGLCDIVGTGGDSHNTFNISTTSSIIASSFLLLAKHGNRASTSKSGSADLLMSAQPQPAQLPRIKPSTIADVYARTNYAFLFAPVFHPGMRYVAPIRRELGWRTIFNLLGPLSNPVDDAIEARMLGVARDDLGPVFAEALRMSGASKGLVVCGREQLDEISCAGPTLCWQLIEEEGPSSPDSHKISIQHFELTPADFGLSAHPLSTVSPGKEPRENAEILRRILRGELPPDDPILEFVLMNTAALFVVSGICEAETSSMGPGDDGQVVKERGPGGQRWKEGVRRARWAITTGEAWRQWTRGSEVVTVRLWHEESFKILLTMLTSTELPKPLLSCVQVPPNQPYRVLYRVNGPHGRDHHELVRGRDRDLCHSVSSIDVPPKTPALPWSADLPR</sequence>
<reference evidence="5 6" key="1">
    <citation type="submission" date="2018-06" db="EMBL/GenBank/DDBJ databases">
        <title>Complete Genomes of Monosporascus.</title>
        <authorList>
            <person name="Robinson A.J."/>
            <person name="Natvig D.O."/>
        </authorList>
    </citation>
    <scope>NUCLEOTIDE SEQUENCE [LARGE SCALE GENOMIC DNA]</scope>
    <source>
        <strain evidence="5 6">CBS 609.92</strain>
    </source>
</reference>
<gene>
    <name evidence="5" type="ORF">DL762_006907</name>
</gene>
<evidence type="ECO:0000259" key="4">
    <source>
        <dbReference type="Pfam" id="PF02885"/>
    </source>
</evidence>
<dbReference type="Pfam" id="PF00591">
    <property type="entry name" value="Glycos_transf_3"/>
    <property type="match status" value="1"/>
</dbReference>
<dbReference type="EMBL" id="QJNS01000237">
    <property type="protein sequence ID" value="RYO81860.1"/>
    <property type="molecule type" value="Genomic_DNA"/>
</dbReference>
<feature type="domain" description="Glycosyl transferase family 3" evidence="3">
    <location>
        <begin position="114"/>
        <end position="406"/>
    </location>
</feature>
<evidence type="ECO:0008006" key="7">
    <source>
        <dbReference type="Google" id="ProtNLM"/>
    </source>
</evidence>
<organism evidence="5 6">
    <name type="scientific">Monosporascus cannonballus</name>
    <dbReference type="NCBI Taxonomy" id="155416"/>
    <lineage>
        <taxon>Eukaryota</taxon>
        <taxon>Fungi</taxon>
        <taxon>Dikarya</taxon>
        <taxon>Ascomycota</taxon>
        <taxon>Pezizomycotina</taxon>
        <taxon>Sordariomycetes</taxon>
        <taxon>Xylariomycetidae</taxon>
        <taxon>Xylariales</taxon>
        <taxon>Xylariales incertae sedis</taxon>
        <taxon>Monosporascus</taxon>
    </lineage>
</organism>
<dbReference type="SUPFAM" id="SSF52418">
    <property type="entry name" value="Nucleoside phosphorylase/phosphoribosyltransferase catalytic domain"/>
    <property type="match status" value="1"/>
</dbReference>
<dbReference type="InterPro" id="IPR005940">
    <property type="entry name" value="Anthranilate_Pribosyl_Tfrase"/>
</dbReference>